<dbReference type="Pfam" id="PF00639">
    <property type="entry name" value="Rotamase"/>
    <property type="match status" value="1"/>
</dbReference>
<keyword evidence="4" id="KW-1185">Reference proteome</keyword>
<dbReference type="SUPFAM" id="SSF109998">
    <property type="entry name" value="Triger factor/SurA peptide-binding domain-like"/>
    <property type="match status" value="1"/>
</dbReference>
<accession>A0A518CXD2</accession>
<dbReference type="PROSITE" id="PS01096">
    <property type="entry name" value="PPIC_PPIASE_1"/>
    <property type="match status" value="1"/>
</dbReference>
<dbReference type="AlphaFoldDB" id="A0A518CXD2"/>
<keyword evidence="1" id="KW-0413">Isomerase</keyword>
<dbReference type="PROSITE" id="PS50198">
    <property type="entry name" value="PPIC_PPIASE_2"/>
    <property type="match status" value="1"/>
</dbReference>
<protein>
    <submittedName>
        <fullName evidence="3">PPIC-type PPIASE domain protein</fullName>
    </submittedName>
</protein>
<feature type="domain" description="PpiC" evidence="2">
    <location>
        <begin position="230"/>
        <end position="304"/>
    </location>
</feature>
<evidence type="ECO:0000313" key="3">
    <source>
        <dbReference type="EMBL" id="QDU83891.1"/>
    </source>
</evidence>
<dbReference type="InterPro" id="IPR027304">
    <property type="entry name" value="Trigger_fact/SurA_dom_sf"/>
</dbReference>
<dbReference type="EMBL" id="CP036290">
    <property type="protein sequence ID" value="QDU83891.1"/>
    <property type="molecule type" value="Genomic_DNA"/>
</dbReference>
<proteinExistence type="predicted"/>
<evidence type="ECO:0000259" key="2">
    <source>
        <dbReference type="PROSITE" id="PS50198"/>
    </source>
</evidence>
<evidence type="ECO:0000313" key="4">
    <source>
        <dbReference type="Proteomes" id="UP000319342"/>
    </source>
</evidence>
<dbReference type="InterPro" id="IPR023058">
    <property type="entry name" value="PPIase_PpiC_CS"/>
</dbReference>
<dbReference type="InterPro" id="IPR000297">
    <property type="entry name" value="PPIase_PpiC"/>
</dbReference>
<organism evidence="3 4">
    <name type="scientific">Rohdeia mirabilis</name>
    <dbReference type="NCBI Taxonomy" id="2528008"/>
    <lineage>
        <taxon>Bacteria</taxon>
        <taxon>Pseudomonadati</taxon>
        <taxon>Planctomycetota</taxon>
        <taxon>Planctomycetia</taxon>
        <taxon>Planctomycetia incertae sedis</taxon>
        <taxon>Rohdeia</taxon>
    </lineage>
</organism>
<dbReference type="SUPFAM" id="SSF54534">
    <property type="entry name" value="FKBP-like"/>
    <property type="match status" value="1"/>
</dbReference>
<dbReference type="Proteomes" id="UP000319342">
    <property type="component" value="Chromosome"/>
</dbReference>
<gene>
    <name evidence="3" type="ORF">Pla163_09920</name>
</gene>
<evidence type="ECO:0000256" key="1">
    <source>
        <dbReference type="PROSITE-ProRule" id="PRU00278"/>
    </source>
</evidence>
<reference evidence="3 4" key="1">
    <citation type="submission" date="2019-02" db="EMBL/GenBank/DDBJ databases">
        <title>Deep-cultivation of Planctomycetes and their phenomic and genomic characterization uncovers novel biology.</title>
        <authorList>
            <person name="Wiegand S."/>
            <person name="Jogler M."/>
            <person name="Boedeker C."/>
            <person name="Pinto D."/>
            <person name="Vollmers J."/>
            <person name="Rivas-Marin E."/>
            <person name="Kohn T."/>
            <person name="Peeters S.H."/>
            <person name="Heuer A."/>
            <person name="Rast P."/>
            <person name="Oberbeckmann S."/>
            <person name="Bunk B."/>
            <person name="Jeske O."/>
            <person name="Meyerdierks A."/>
            <person name="Storesund J.E."/>
            <person name="Kallscheuer N."/>
            <person name="Luecker S."/>
            <person name="Lage O.M."/>
            <person name="Pohl T."/>
            <person name="Merkel B.J."/>
            <person name="Hornburger P."/>
            <person name="Mueller R.-W."/>
            <person name="Bruemmer F."/>
            <person name="Labrenz M."/>
            <person name="Spormann A.M."/>
            <person name="Op den Camp H."/>
            <person name="Overmann J."/>
            <person name="Amann R."/>
            <person name="Jetten M.S.M."/>
            <person name="Mascher T."/>
            <person name="Medema M.H."/>
            <person name="Devos D.P."/>
            <person name="Kaster A.-K."/>
            <person name="Ovreas L."/>
            <person name="Rohde M."/>
            <person name="Galperin M.Y."/>
            <person name="Jogler C."/>
        </authorList>
    </citation>
    <scope>NUCLEOTIDE SEQUENCE [LARGE SCALE GENOMIC DNA]</scope>
    <source>
        <strain evidence="3 4">Pla163</strain>
    </source>
</reference>
<dbReference type="GO" id="GO:0003755">
    <property type="term" value="F:peptidyl-prolyl cis-trans isomerase activity"/>
    <property type="evidence" value="ECO:0007669"/>
    <property type="project" value="UniProtKB-KW"/>
</dbReference>
<dbReference type="InterPro" id="IPR046357">
    <property type="entry name" value="PPIase_dom_sf"/>
</dbReference>
<dbReference type="Gene3D" id="3.10.50.40">
    <property type="match status" value="1"/>
</dbReference>
<name>A0A518CXD2_9BACT</name>
<sequence>MRWRRRQAAGQVPLSTAEPVSLRGGASARVGAPSRAFAFTGRALAVLALTLVGASCASTDEPVRASFDRPPAPPLETGVQLEADRPVAARDALPETTDPELAIVGGRAVRTSEVLASLRQRDAALLNYHLNLLVGERLAEIDAERLGLAIAQSEVDARARLYEDDFTAQLEGGSLNDFLRDELGVEPRAFRRRLVTEARRELLAERVVRAWTLSQETARVRIVVVGAERVAEVRRRHEAGDDFADVARELSLDPTAANGGLVSYVVRSERSRLGRLAFRTKIGELGGPVEIDPERGVQLLFVVEELRAPRTGSWAEVGDAVDASLVQSQVSDEEFLQWQVAAERRTPVDLSPISGLLDEDLR</sequence>
<keyword evidence="1" id="KW-0697">Rotamase</keyword>